<dbReference type="VEuPathDB" id="FungiDB:H310_02248"/>
<feature type="non-terminal residue" evidence="1">
    <location>
        <position position="1"/>
    </location>
</feature>
<sequence>MFHHKNVVHAILNESDPIGQVVPIVIYISQESDLTWFNETSPDPTYFEQIVERLQSPDEWPAVRAQVLALDQPTTKKVDATGLRECVLPRIKFAYEVRRNSRGYNVLLSQSKSNFAPRSMASFEVAVWCFPNDTTVNASSPSRAASLPSPLPNAITIDDD</sequence>
<dbReference type="EMBL" id="KI913954">
    <property type="protein sequence ID" value="ETW07822.1"/>
    <property type="molecule type" value="Genomic_DNA"/>
</dbReference>
<dbReference type="OrthoDB" id="258806at2759"/>
<dbReference type="AlphaFoldDB" id="A0A024UPQ2"/>
<organism evidence="1">
    <name type="scientific">Aphanomyces invadans</name>
    <dbReference type="NCBI Taxonomy" id="157072"/>
    <lineage>
        <taxon>Eukaryota</taxon>
        <taxon>Sar</taxon>
        <taxon>Stramenopiles</taxon>
        <taxon>Oomycota</taxon>
        <taxon>Saprolegniomycetes</taxon>
        <taxon>Saprolegniales</taxon>
        <taxon>Verrucalvaceae</taxon>
        <taxon>Aphanomyces</taxon>
    </lineage>
</organism>
<evidence type="ECO:0000313" key="1">
    <source>
        <dbReference type="EMBL" id="ETW07822.1"/>
    </source>
</evidence>
<reference evidence="1" key="1">
    <citation type="submission" date="2013-12" db="EMBL/GenBank/DDBJ databases">
        <title>The Genome Sequence of Aphanomyces invadans NJM9701.</title>
        <authorList>
            <consortium name="The Broad Institute Genomics Platform"/>
            <person name="Russ C."/>
            <person name="Tyler B."/>
            <person name="van West P."/>
            <person name="Dieguez-Uribeondo J."/>
            <person name="Young S.K."/>
            <person name="Zeng Q."/>
            <person name="Gargeya S."/>
            <person name="Fitzgerald M."/>
            <person name="Abouelleil A."/>
            <person name="Alvarado L."/>
            <person name="Chapman S.B."/>
            <person name="Gainer-Dewar J."/>
            <person name="Goldberg J."/>
            <person name="Griggs A."/>
            <person name="Gujja S."/>
            <person name="Hansen M."/>
            <person name="Howarth C."/>
            <person name="Imamovic A."/>
            <person name="Ireland A."/>
            <person name="Larimer J."/>
            <person name="McCowan C."/>
            <person name="Murphy C."/>
            <person name="Pearson M."/>
            <person name="Poon T.W."/>
            <person name="Priest M."/>
            <person name="Roberts A."/>
            <person name="Saif S."/>
            <person name="Shea T."/>
            <person name="Sykes S."/>
            <person name="Wortman J."/>
            <person name="Nusbaum C."/>
            <person name="Birren B."/>
        </authorList>
    </citation>
    <scope>NUCLEOTIDE SEQUENCE [LARGE SCALE GENOMIC DNA]</scope>
    <source>
        <strain evidence="1">NJM9701</strain>
    </source>
</reference>
<accession>A0A024UPQ2</accession>
<dbReference type="RefSeq" id="XP_008863915.1">
    <property type="nucleotide sequence ID" value="XM_008865693.1"/>
</dbReference>
<name>A0A024UPQ2_9STRA</name>
<gene>
    <name evidence="1" type="ORF">H310_02248</name>
</gene>
<dbReference type="GeneID" id="20079298"/>
<proteinExistence type="predicted"/>
<protein>
    <submittedName>
        <fullName evidence="1">Uncharacterized protein</fullName>
    </submittedName>
</protein>